<proteinExistence type="inferred from homology"/>
<dbReference type="OrthoDB" id="9792500at2"/>
<dbReference type="Proteomes" id="UP000321272">
    <property type="component" value="Chromosome"/>
</dbReference>
<dbReference type="InterPro" id="IPR006015">
    <property type="entry name" value="Universal_stress_UspA"/>
</dbReference>
<organism evidence="3 4">
    <name type="scientific">Pistricoccus aurantiacus</name>
    <dbReference type="NCBI Taxonomy" id="1883414"/>
    <lineage>
        <taxon>Bacteria</taxon>
        <taxon>Pseudomonadati</taxon>
        <taxon>Pseudomonadota</taxon>
        <taxon>Gammaproteobacteria</taxon>
        <taxon>Oceanospirillales</taxon>
        <taxon>Halomonadaceae</taxon>
        <taxon>Pistricoccus</taxon>
    </lineage>
</organism>
<dbReference type="PRINTS" id="PR01438">
    <property type="entry name" value="UNVRSLSTRESS"/>
</dbReference>
<dbReference type="KEGG" id="paur:FGL86_07320"/>
<accession>A0A5B8SRK3</accession>
<dbReference type="Gene3D" id="3.40.50.620">
    <property type="entry name" value="HUPs"/>
    <property type="match status" value="1"/>
</dbReference>
<name>A0A5B8SRK3_9GAMM</name>
<gene>
    <name evidence="3" type="ORF">FGL86_07320</name>
</gene>
<sequence>MKMYPTKIMVAVDGSAASDRAITQAVELCDATRSELHLLLVGLISPWTHPDTLSERQYGRLKQENQRRLDQEVEKARAGGAKAVVAHLRMGRVDTEVVRLAEEIGVGLLVVGNRGRESLARVLLGHDSESIVRHAPCSVMVVR</sequence>
<evidence type="ECO:0000259" key="2">
    <source>
        <dbReference type="Pfam" id="PF00582"/>
    </source>
</evidence>
<dbReference type="EMBL" id="CP042382">
    <property type="protein sequence ID" value="QEA38901.1"/>
    <property type="molecule type" value="Genomic_DNA"/>
</dbReference>
<dbReference type="RefSeq" id="WP_147183957.1">
    <property type="nucleotide sequence ID" value="NZ_CP042382.1"/>
</dbReference>
<dbReference type="PANTHER" id="PTHR46268">
    <property type="entry name" value="STRESS RESPONSE PROTEIN NHAX"/>
    <property type="match status" value="1"/>
</dbReference>
<dbReference type="PANTHER" id="PTHR46268:SF6">
    <property type="entry name" value="UNIVERSAL STRESS PROTEIN UP12"/>
    <property type="match status" value="1"/>
</dbReference>
<protein>
    <submittedName>
        <fullName evidence="3">Universal stress protein</fullName>
    </submittedName>
</protein>
<reference evidence="3 4" key="1">
    <citation type="submission" date="2019-06" db="EMBL/GenBank/DDBJ databases">
        <title>Genome analyses of bacteria isolated from kimchi.</title>
        <authorList>
            <person name="Lee S."/>
            <person name="Ahn S."/>
            <person name="Roh S."/>
        </authorList>
    </citation>
    <scope>NUCLEOTIDE SEQUENCE [LARGE SCALE GENOMIC DNA]</scope>
    <source>
        <strain evidence="3 4">CBA4606</strain>
    </source>
</reference>
<dbReference type="CDD" id="cd00293">
    <property type="entry name" value="USP-like"/>
    <property type="match status" value="1"/>
</dbReference>
<dbReference type="InterPro" id="IPR006016">
    <property type="entry name" value="UspA"/>
</dbReference>
<dbReference type="InterPro" id="IPR014729">
    <property type="entry name" value="Rossmann-like_a/b/a_fold"/>
</dbReference>
<evidence type="ECO:0000256" key="1">
    <source>
        <dbReference type="ARBA" id="ARBA00008791"/>
    </source>
</evidence>
<comment type="similarity">
    <text evidence="1">Belongs to the universal stress protein A family.</text>
</comment>
<evidence type="ECO:0000313" key="3">
    <source>
        <dbReference type="EMBL" id="QEA38901.1"/>
    </source>
</evidence>
<dbReference type="AlphaFoldDB" id="A0A5B8SRK3"/>
<dbReference type="SUPFAM" id="SSF52402">
    <property type="entry name" value="Adenine nucleotide alpha hydrolases-like"/>
    <property type="match status" value="1"/>
</dbReference>
<feature type="domain" description="UspA" evidence="2">
    <location>
        <begin position="7"/>
        <end position="143"/>
    </location>
</feature>
<dbReference type="Pfam" id="PF00582">
    <property type="entry name" value="Usp"/>
    <property type="match status" value="1"/>
</dbReference>
<evidence type="ECO:0000313" key="4">
    <source>
        <dbReference type="Proteomes" id="UP000321272"/>
    </source>
</evidence>
<keyword evidence="4" id="KW-1185">Reference proteome</keyword>